<dbReference type="EMBL" id="LWDX02053352">
    <property type="protein sequence ID" value="OEL19502.1"/>
    <property type="molecule type" value="Genomic_DNA"/>
</dbReference>
<dbReference type="Proteomes" id="UP000095767">
    <property type="component" value="Unassembled WGS sequence"/>
</dbReference>
<dbReference type="InterPro" id="IPR036390">
    <property type="entry name" value="WH_DNA-bd_sf"/>
</dbReference>
<reference evidence="2 3" key="1">
    <citation type="submission" date="2016-09" db="EMBL/GenBank/DDBJ databases">
        <title>The draft genome of Dichanthelium oligosanthes: A C3 panicoid grass species.</title>
        <authorList>
            <person name="Studer A.J."/>
            <person name="Schnable J.C."/>
            <person name="Brutnell T.P."/>
        </authorList>
    </citation>
    <scope>NUCLEOTIDE SEQUENCE [LARGE SCALE GENOMIC DNA]</scope>
    <source>
        <strain evidence="3">cv. Kellogg 1175</strain>
        <tissue evidence="2">Leaf</tissue>
    </source>
</reference>
<protein>
    <recommendedName>
        <fullName evidence="1">O-methyltransferase dimerisation domain-containing protein</fullName>
    </recommendedName>
</protein>
<evidence type="ECO:0000259" key="1">
    <source>
        <dbReference type="Pfam" id="PF08100"/>
    </source>
</evidence>
<dbReference type="AlphaFoldDB" id="A0A1E5V2X5"/>
<dbReference type="SUPFAM" id="SSF46785">
    <property type="entry name" value="Winged helix' DNA-binding domain"/>
    <property type="match status" value="1"/>
</dbReference>
<dbReference type="Pfam" id="PF08100">
    <property type="entry name" value="Dimerisation"/>
    <property type="match status" value="1"/>
</dbReference>
<feature type="domain" description="O-methyltransferase dimerisation" evidence="1">
    <location>
        <begin position="24"/>
        <end position="86"/>
    </location>
</feature>
<proteinExistence type="predicted"/>
<dbReference type="OrthoDB" id="689987at2759"/>
<dbReference type="InterPro" id="IPR016461">
    <property type="entry name" value="COMT-like"/>
</dbReference>
<dbReference type="InterPro" id="IPR036388">
    <property type="entry name" value="WH-like_DNA-bd_sf"/>
</dbReference>
<gene>
    <name evidence="2" type="ORF">BAE44_0019477</name>
</gene>
<evidence type="ECO:0000313" key="2">
    <source>
        <dbReference type="EMBL" id="OEL19502.1"/>
    </source>
</evidence>
<sequence>MGLSKEQHRSADQQAVLDSQVQLWHHTFGYVKSMALKAALDLGLPDAIHQNGGSATLQQIVTKVTLHPSKIPCLRRLMRVLTVNGVCASLG</sequence>
<dbReference type="GO" id="GO:0008168">
    <property type="term" value="F:methyltransferase activity"/>
    <property type="evidence" value="ECO:0007669"/>
    <property type="project" value="InterPro"/>
</dbReference>
<dbReference type="InterPro" id="IPR012967">
    <property type="entry name" value="COMT_dimerisation"/>
</dbReference>
<dbReference type="GO" id="GO:0046983">
    <property type="term" value="F:protein dimerization activity"/>
    <property type="evidence" value="ECO:0007669"/>
    <property type="project" value="InterPro"/>
</dbReference>
<keyword evidence="3" id="KW-1185">Reference proteome</keyword>
<dbReference type="Gene3D" id="1.10.10.10">
    <property type="entry name" value="Winged helix-like DNA-binding domain superfamily/Winged helix DNA-binding domain"/>
    <property type="match status" value="1"/>
</dbReference>
<comment type="caution">
    <text evidence="2">The sequence shown here is derived from an EMBL/GenBank/DDBJ whole genome shotgun (WGS) entry which is preliminary data.</text>
</comment>
<organism evidence="2 3">
    <name type="scientific">Dichanthelium oligosanthes</name>
    <dbReference type="NCBI Taxonomy" id="888268"/>
    <lineage>
        <taxon>Eukaryota</taxon>
        <taxon>Viridiplantae</taxon>
        <taxon>Streptophyta</taxon>
        <taxon>Embryophyta</taxon>
        <taxon>Tracheophyta</taxon>
        <taxon>Spermatophyta</taxon>
        <taxon>Magnoliopsida</taxon>
        <taxon>Liliopsida</taxon>
        <taxon>Poales</taxon>
        <taxon>Poaceae</taxon>
        <taxon>PACMAD clade</taxon>
        <taxon>Panicoideae</taxon>
        <taxon>Panicodae</taxon>
        <taxon>Paniceae</taxon>
        <taxon>Dichantheliinae</taxon>
        <taxon>Dichanthelium</taxon>
    </lineage>
</organism>
<dbReference type="STRING" id="888268.A0A1E5V2X5"/>
<accession>A0A1E5V2X5</accession>
<evidence type="ECO:0000313" key="3">
    <source>
        <dbReference type="Proteomes" id="UP000095767"/>
    </source>
</evidence>
<dbReference type="PROSITE" id="PS51683">
    <property type="entry name" value="SAM_OMT_II"/>
    <property type="match status" value="1"/>
</dbReference>
<name>A0A1E5V2X5_9POAL</name>